<accession>A0ABU1NLY4</accession>
<sequence length="311" mass="35056">MDTRQDTLQADEFADDLLADFDAVPTKGSPSAPASKWSDAENKVEPKSSSAAIKWPTLPLNTSEVDHQHLVLRLTEITSHYRTHHSYATVRSAFVETSLLLNQLGLLAPAFREQPSIPRVVKARTNSHTQLLIDQIVIDCHWLHSRGEKVQPRWNELRRVFSSRSKFNCSEIAERLAAKNWKTEFRANDLLLLNDRQQMQLAQLCTAAKKEARRTLFEGSRDFGSTGMVSRIPARVTSVRLAINNWADRTHQIQGHEDMYQALWVARELLGPAASHPQIAEFAGLQCGCPPLHPRTASEKLRRLQEVLAGS</sequence>
<keyword evidence="3" id="KW-1185">Reference proteome</keyword>
<proteinExistence type="predicted"/>
<evidence type="ECO:0000256" key="1">
    <source>
        <dbReference type="SAM" id="MobiDB-lite"/>
    </source>
</evidence>
<organism evidence="2 3">
    <name type="scientific">Variovorax soli</name>
    <dbReference type="NCBI Taxonomy" id="376815"/>
    <lineage>
        <taxon>Bacteria</taxon>
        <taxon>Pseudomonadati</taxon>
        <taxon>Pseudomonadota</taxon>
        <taxon>Betaproteobacteria</taxon>
        <taxon>Burkholderiales</taxon>
        <taxon>Comamonadaceae</taxon>
        <taxon>Variovorax</taxon>
    </lineage>
</organism>
<feature type="region of interest" description="Disordered" evidence="1">
    <location>
        <begin position="24"/>
        <end position="43"/>
    </location>
</feature>
<comment type="caution">
    <text evidence="2">The sequence shown here is derived from an EMBL/GenBank/DDBJ whole genome shotgun (WGS) entry which is preliminary data.</text>
</comment>
<reference evidence="2 3" key="1">
    <citation type="submission" date="2023-07" db="EMBL/GenBank/DDBJ databases">
        <title>Sorghum-associated microbial communities from plants grown in Nebraska, USA.</title>
        <authorList>
            <person name="Schachtman D."/>
        </authorList>
    </citation>
    <scope>NUCLEOTIDE SEQUENCE [LARGE SCALE GENOMIC DNA]</scope>
    <source>
        <strain evidence="2 3">DS1781</strain>
    </source>
</reference>
<protein>
    <submittedName>
        <fullName evidence="2">Uncharacterized protein</fullName>
    </submittedName>
</protein>
<dbReference type="Proteomes" id="UP001184230">
    <property type="component" value="Unassembled WGS sequence"/>
</dbReference>
<dbReference type="RefSeq" id="WP_309907191.1">
    <property type="nucleotide sequence ID" value="NZ_JAVDRF010000017.1"/>
</dbReference>
<gene>
    <name evidence="2" type="ORF">J2739_005270</name>
</gene>
<evidence type="ECO:0000313" key="3">
    <source>
        <dbReference type="Proteomes" id="UP001184230"/>
    </source>
</evidence>
<evidence type="ECO:0000313" key="2">
    <source>
        <dbReference type="EMBL" id="MDR6539474.1"/>
    </source>
</evidence>
<name>A0ABU1NLY4_9BURK</name>
<dbReference type="EMBL" id="JAVDRF010000017">
    <property type="protein sequence ID" value="MDR6539474.1"/>
    <property type="molecule type" value="Genomic_DNA"/>
</dbReference>